<dbReference type="GeneID" id="5145663"/>
<keyword evidence="5" id="KW-0378">Hydrolase</keyword>
<dbReference type="SUPFAM" id="SSF51658">
    <property type="entry name" value="Xylose isomerase-like"/>
    <property type="match status" value="1"/>
</dbReference>
<keyword evidence="1" id="KW-0540">Nuclease</keyword>
<reference evidence="7 8" key="1">
    <citation type="journal article" date="2006" name="Science">
        <title>Genome of rice cluster I archaea -- the key methane producers in the rice rhizosphere.</title>
        <authorList>
            <person name="Erkel C."/>
            <person name="Kube M."/>
            <person name="Reinhardt R."/>
            <person name="Liesack W."/>
        </authorList>
    </citation>
    <scope>NUCLEOTIDE SEQUENCE [LARGE SCALE GENOMIC DNA]</scope>
    <source>
        <strain evidence="8">DSM 22066 / NBRC 105507 / MRE50</strain>
    </source>
</reference>
<protein>
    <submittedName>
        <fullName evidence="7">Predicted UV damage repair endonuclease (UvdE-like)</fullName>
    </submittedName>
</protein>
<keyword evidence="8" id="KW-1185">Reference proteome</keyword>
<dbReference type="Proteomes" id="UP000000663">
    <property type="component" value="Chromosome"/>
</dbReference>
<dbReference type="InterPro" id="IPR004601">
    <property type="entry name" value="UvdE"/>
</dbReference>
<dbReference type="GO" id="GO:0016787">
    <property type="term" value="F:hydrolase activity"/>
    <property type="evidence" value="ECO:0007669"/>
    <property type="project" value="UniProtKB-KW"/>
</dbReference>
<name>Q0W8T0_METAR</name>
<dbReference type="AlphaFoldDB" id="Q0W8T0"/>
<dbReference type="EMBL" id="AM114193">
    <property type="protein sequence ID" value="CAJ35213.1"/>
    <property type="molecule type" value="Genomic_DNA"/>
</dbReference>
<evidence type="ECO:0000313" key="7">
    <source>
        <dbReference type="EMBL" id="CAJ35213.1"/>
    </source>
</evidence>
<dbReference type="Pfam" id="PF03851">
    <property type="entry name" value="UvdE"/>
    <property type="match status" value="1"/>
</dbReference>
<accession>Q0W8T0</accession>
<dbReference type="InterPro" id="IPR036237">
    <property type="entry name" value="Xyl_isomerase-like_sf"/>
</dbReference>
<proteinExistence type="predicted"/>
<dbReference type="RefSeq" id="WP_012037277.1">
    <property type="nucleotide sequence ID" value="NC_009464.1"/>
</dbReference>
<organism evidence="7 8">
    <name type="scientific">Methanocella arvoryzae (strain DSM 22066 / NBRC 105507 / MRE50)</name>
    <dbReference type="NCBI Taxonomy" id="351160"/>
    <lineage>
        <taxon>Archaea</taxon>
        <taxon>Methanobacteriati</taxon>
        <taxon>Methanobacteriota</taxon>
        <taxon>Stenosarchaea group</taxon>
        <taxon>Methanomicrobia</taxon>
        <taxon>Methanocellales</taxon>
        <taxon>Methanocellaceae</taxon>
        <taxon>Methanocella</taxon>
    </lineage>
</organism>
<evidence type="ECO:0000256" key="6">
    <source>
        <dbReference type="ARBA" id="ARBA00023204"/>
    </source>
</evidence>
<keyword evidence="2 7" id="KW-0255">Endonuclease</keyword>
<dbReference type="GO" id="GO:0009411">
    <property type="term" value="P:response to UV"/>
    <property type="evidence" value="ECO:0007669"/>
    <property type="project" value="InterPro"/>
</dbReference>
<gene>
    <name evidence="7" type="ORF">LRC219</name>
</gene>
<dbReference type="GO" id="GO:0006289">
    <property type="term" value="P:nucleotide-excision repair"/>
    <property type="evidence" value="ECO:0007669"/>
    <property type="project" value="InterPro"/>
</dbReference>
<keyword evidence="3" id="KW-0227">DNA damage</keyword>
<evidence type="ECO:0000256" key="2">
    <source>
        <dbReference type="ARBA" id="ARBA00022759"/>
    </source>
</evidence>
<dbReference type="PANTHER" id="PTHR31290:SF5">
    <property type="entry name" value="UV-DAMAGE ENDONUCLEASE"/>
    <property type="match status" value="1"/>
</dbReference>
<dbReference type="Gene3D" id="3.20.20.150">
    <property type="entry name" value="Divalent-metal-dependent TIM barrel enzymes"/>
    <property type="match status" value="1"/>
</dbReference>
<dbReference type="GO" id="GO:0004519">
    <property type="term" value="F:endonuclease activity"/>
    <property type="evidence" value="ECO:0007669"/>
    <property type="project" value="UniProtKB-KW"/>
</dbReference>
<dbReference type="OrthoDB" id="317123at2157"/>
<dbReference type="eggNOG" id="arCOG01898">
    <property type="taxonomic scope" value="Archaea"/>
</dbReference>
<keyword evidence="4" id="KW-0228">DNA excision</keyword>
<evidence type="ECO:0000256" key="1">
    <source>
        <dbReference type="ARBA" id="ARBA00022722"/>
    </source>
</evidence>
<sequence length="281" mass="32017">MRIGFAAIPFDKRLLPVTSKKSAAETVERLKAVAGYIHRMGIDFYRIPANVSPMESLESIDEARDEIKALGDLFRKLNIRTCFHVTYYCILNSPDRTVVEKSIDELRCLQLFDRYAGGGNHIELHAGGSYGEREAAVQRFITVVTSLDEDIFKMLRLENEEHPGKIGTVAELRQINRETGIPLLFDIAHYRVNPLEKKLPAREVADSFLDTWRAATTFPTLHYSTTLPTRGTHLPVDPADFWVFVQSLEGLEFDVMLETKEKEKDVLRVKAWKKEHAAVVQ</sequence>
<keyword evidence="6" id="KW-0234">DNA repair</keyword>
<evidence type="ECO:0000256" key="3">
    <source>
        <dbReference type="ARBA" id="ARBA00022763"/>
    </source>
</evidence>
<dbReference type="KEGG" id="rci:LRC219"/>
<dbReference type="PANTHER" id="PTHR31290">
    <property type="entry name" value="UV-DAMAGE ENDONUCLEASE"/>
    <property type="match status" value="1"/>
</dbReference>
<evidence type="ECO:0000313" key="8">
    <source>
        <dbReference type="Proteomes" id="UP000000663"/>
    </source>
</evidence>
<evidence type="ECO:0000256" key="5">
    <source>
        <dbReference type="ARBA" id="ARBA00022801"/>
    </source>
</evidence>
<evidence type="ECO:0000256" key="4">
    <source>
        <dbReference type="ARBA" id="ARBA00022769"/>
    </source>
</evidence>